<name>W1Q2L2_ABIDE</name>
<feature type="region of interest" description="Disordered" evidence="1">
    <location>
        <begin position="1"/>
        <end position="21"/>
    </location>
</feature>
<dbReference type="AlphaFoldDB" id="W1Q2L2"/>
<comment type="caution">
    <text evidence="2">The sequence shown here is derived from an EMBL/GenBank/DDBJ whole genome shotgun (WGS) entry which is preliminary data.</text>
</comment>
<dbReference type="Pfam" id="PF05037">
    <property type="entry name" value="DUF669"/>
    <property type="match status" value="1"/>
</dbReference>
<evidence type="ECO:0000313" key="2">
    <source>
        <dbReference type="EMBL" id="ESK65301.1"/>
    </source>
</evidence>
<dbReference type="EMBL" id="ACIN03000013">
    <property type="protein sequence ID" value="ESK65301.1"/>
    <property type="molecule type" value="Genomic_DNA"/>
</dbReference>
<dbReference type="STRING" id="592010.GCWU000182_001462"/>
<reference evidence="2" key="1">
    <citation type="submission" date="2013-06" db="EMBL/GenBank/DDBJ databases">
        <authorList>
            <person name="Weinstock G."/>
            <person name="Sodergren E."/>
            <person name="Clifton S."/>
            <person name="Fulton L."/>
            <person name="Fulton B."/>
            <person name="Courtney L."/>
            <person name="Fronick C."/>
            <person name="Harrison M."/>
            <person name="Strong C."/>
            <person name="Farmer C."/>
            <person name="Delahaunty K."/>
            <person name="Markovic C."/>
            <person name="Hall O."/>
            <person name="Minx P."/>
            <person name="Tomlinson C."/>
            <person name="Mitreva M."/>
            <person name="Nelson J."/>
            <person name="Hou S."/>
            <person name="Wollam A."/>
            <person name="Pepin K.H."/>
            <person name="Johnson M."/>
            <person name="Bhonagiri V."/>
            <person name="Nash W.E."/>
            <person name="Warren W."/>
            <person name="Chinwalla A."/>
            <person name="Mardis E.R."/>
            <person name="Wilson R.K."/>
        </authorList>
    </citation>
    <scope>NUCLEOTIDE SEQUENCE [LARGE SCALE GENOMIC DNA]</scope>
    <source>
        <strain evidence="2">ATCC 49176</strain>
    </source>
</reference>
<protein>
    <recommendedName>
        <fullName evidence="4">DUF669 domain-containing protein</fullName>
    </recommendedName>
</protein>
<dbReference type="eggNOG" id="ENOG5032WZE">
    <property type="taxonomic scope" value="Bacteria"/>
</dbReference>
<proteinExistence type="predicted"/>
<keyword evidence="3" id="KW-1185">Reference proteome</keyword>
<dbReference type="InterPro" id="IPR007731">
    <property type="entry name" value="DUF669"/>
</dbReference>
<organism evidence="2 3">
    <name type="scientific">Abiotrophia defectiva ATCC 49176</name>
    <dbReference type="NCBI Taxonomy" id="592010"/>
    <lineage>
        <taxon>Bacteria</taxon>
        <taxon>Bacillati</taxon>
        <taxon>Bacillota</taxon>
        <taxon>Bacilli</taxon>
        <taxon>Lactobacillales</taxon>
        <taxon>Aerococcaceae</taxon>
        <taxon>Abiotrophia</taxon>
    </lineage>
</organism>
<gene>
    <name evidence="2" type="ORF">GCWU000182_001462</name>
</gene>
<evidence type="ECO:0000256" key="1">
    <source>
        <dbReference type="SAM" id="MobiDB-lite"/>
    </source>
</evidence>
<evidence type="ECO:0008006" key="4">
    <source>
        <dbReference type="Google" id="ProtNLM"/>
    </source>
</evidence>
<accession>W1Q2L2</accession>
<feature type="compositionally biased region" description="Polar residues" evidence="1">
    <location>
        <begin position="1"/>
        <end position="18"/>
    </location>
</feature>
<sequence length="151" mass="16769">MQQVTANYDPKTNPSQAESIPPGEYDVVIEAVGHTVYESGYDAIAIKAKIVGGDHADRIELININVDPGNETYTKWPNLLNNAIRSMTQFIYATGLQLTDDDWEDQLTLGQAVGEALGKQCVLRITDTTSKKSGKTYRNYEFLAYDDMPAF</sequence>
<dbReference type="HOGENOM" id="CLU_135076_0_0_9"/>
<evidence type="ECO:0000313" key="3">
    <source>
        <dbReference type="Proteomes" id="UP000019050"/>
    </source>
</evidence>
<dbReference type="Proteomes" id="UP000019050">
    <property type="component" value="Unassembled WGS sequence"/>
</dbReference>